<feature type="chain" id="PRO_5012206627" evidence="2">
    <location>
        <begin position="28"/>
        <end position="326"/>
    </location>
</feature>
<accession>A0A1M6J072</accession>
<dbReference type="InterPro" id="IPR042100">
    <property type="entry name" value="Bug_dom1"/>
</dbReference>
<dbReference type="STRING" id="198092.SAMN02745194_02471"/>
<dbReference type="Pfam" id="PF03401">
    <property type="entry name" value="TctC"/>
    <property type="match status" value="1"/>
</dbReference>
<name>A0A1M6J072_9PROT</name>
<dbReference type="InterPro" id="IPR005064">
    <property type="entry name" value="BUG"/>
</dbReference>
<dbReference type="PANTHER" id="PTHR42928">
    <property type="entry name" value="TRICARBOXYLATE-BINDING PROTEIN"/>
    <property type="match status" value="1"/>
</dbReference>
<dbReference type="Gene3D" id="3.40.190.150">
    <property type="entry name" value="Bordetella uptake gene, domain 1"/>
    <property type="match status" value="1"/>
</dbReference>
<dbReference type="SUPFAM" id="SSF53850">
    <property type="entry name" value="Periplasmic binding protein-like II"/>
    <property type="match status" value="1"/>
</dbReference>
<dbReference type="PROSITE" id="PS51318">
    <property type="entry name" value="TAT"/>
    <property type="match status" value="1"/>
</dbReference>
<dbReference type="AlphaFoldDB" id="A0A1M6J072"/>
<evidence type="ECO:0000313" key="3">
    <source>
        <dbReference type="EMBL" id="SHJ40030.1"/>
    </source>
</evidence>
<keyword evidence="3" id="KW-0675">Receptor</keyword>
<dbReference type="Gene3D" id="3.40.190.10">
    <property type="entry name" value="Periplasmic binding protein-like II"/>
    <property type="match status" value="1"/>
</dbReference>
<dbReference type="Proteomes" id="UP000184387">
    <property type="component" value="Unassembled WGS sequence"/>
</dbReference>
<evidence type="ECO:0000256" key="2">
    <source>
        <dbReference type="SAM" id="SignalP"/>
    </source>
</evidence>
<reference evidence="3 4" key="1">
    <citation type="submission" date="2016-11" db="EMBL/GenBank/DDBJ databases">
        <authorList>
            <person name="Jaros S."/>
            <person name="Januszkiewicz K."/>
            <person name="Wedrychowicz H."/>
        </authorList>
    </citation>
    <scope>NUCLEOTIDE SEQUENCE [LARGE SCALE GENOMIC DNA]</scope>
    <source>
        <strain evidence="3 4">DSM 14916</strain>
    </source>
</reference>
<dbReference type="PANTHER" id="PTHR42928:SF5">
    <property type="entry name" value="BLR1237 PROTEIN"/>
    <property type="match status" value="1"/>
</dbReference>
<feature type="signal peptide" evidence="2">
    <location>
        <begin position="1"/>
        <end position="27"/>
    </location>
</feature>
<keyword evidence="2" id="KW-0732">Signal</keyword>
<dbReference type="PIRSF" id="PIRSF017082">
    <property type="entry name" value="YflP"/>
    <property type="match status" value="1"/>
</dbReference>
<proteinExistence type="inferred from homology"/>
<evidence type="ECO:0000313" key="4">
    <source>
        <dbReference type="Proteomes" id="UP000184387"/>
    </source>
</evidence>
<sequence length="326" mass="33976">MLQEGAGRRALLLGAAGMAAASSAAHAQAWPARSVRVVVGFPPGGPADTYARLLAPELQALWGQPVVVENRPGAYGVIGTEAVARAAPDGHTLLFTATNHTTNAAAFPRLPYDTVGGFTPIAMTATAPTVLIVAPGFPARSLKEFEAYVRAHPGEVGYATSGAGGAGHFAGEMYKHRAALDMPHIPYRGTAAALQDMMGGSVPASFATLTTVLPFIRAGTLRAIAVATLDRVPPLPDTPTFAELGYAGYEANVWYGMLAPANLPRPLVSRIAEDMRAIQSQPAFVKALADQASLPATGGPEEFAALIRREVPEFTAVAREAKITVE</sequence>
<keyword evidence="4" id="KW-1185">Reference proteome</keyword>
<dbReference type="EMBL" id="FQZF01000013">
    <property type="protein sequence ID" value="SHJ40030.1"/>
    <property type="molecule type" value="Genomic_DNA"/>
</dbReference>
<dbReference type="CDD" id="cd13578">
    <property type="entry name" value="PBP2_Bug27"/>
    <property type="match status" value="1"/>
</dbReference>
<dbReference type="InterPro" id="IPR006311">
    <property type="entry name" value="TAT_signal"/>
</dbReference>
<comment type="similarity">
    <text evidence="1">Belongs to the UPF0065 (bug) family.</text>
</comment>
<organism evidence="3 4">
    <name type="scientific">Muricoccus roseus</name>
    <dbReference type="NCBI Taxonomy" id="198092"/>
    <lineage>
        <taxon>Bacteria</taxon>
        <taxon>Pseudomonadati</taxon>
        <taxon>Pseudomonadota</taxon>
        <taxon>Alphaproteobacteria</taxon>
        <taxon>Acetobacterales</taxon>
        <taxon>Roseomonadaceae</taxon>
        <taxon>Muricoccus</taxon>
    </lineage>
</organism>
<dbReference type="RefSeq" id="WP_073135125.1">
    <property type="nucleotide sequence ID" value="NZ_FQZF01000013.1"/>
</dbReference>
<evidence type="ECO:0000256" key="1">
    <source>
        <dbReference type="ARBA" id="ARBA00006987"/>
    </source>
</evidence>
<gene>
    <name evidence="3" type="ORF">SAMN02745194_02471</name>
</gene>
<protein>
    <submittedName>
        <fullName evidence="3">Tripartite-type tricarboxylate transporter, receptor component TctC</fullName>
    </submittedName>
</protein>